<name>A0ABR3EI51_9AGAR</name>
<keyword evidence="3" id="KW-1185">Reference proteome</keyword>
<sequence>SFDLTQPPLRSYLNHFLPPTHQLAWRSDLPSTPTSPKQPPVPLPAPPSSSPTVPKKPSSSRPKSPVAAPRQSSPAVARPSKVKTKVQAPPTSQPVASSSKTAPSVKSPPVSEDVQTQVRQQVLDNIGAK</sequence>
<comment type="caution">
    <text evidence="2">The sequence shown here is derived from an EMBL/GenBank/DDBJ whole genome shotgun (WGS) entry which is preliminary data.</text>
</comment>
<feature type="compositionally biased region" description="Polar residues" evidence="1">
    <location>
        <begin position="113"/>
        <end position="123"/>
    </location>
</feature>
<organism evidence="2 3">
    <name type="scientific">Marasmius crinis-equi</name>
    <dbReference type="NCBI Taxonomy" id="585013"/>
    <lineage>
        <taxon>Eukaryota</taxon>
        <taxon>Fungi</taxon>
        <taxon>Dikarya</taxon>
        <taxon>Basidiomycota</taxon>
        <taxon>Agaricomycotina</taxon>
        <taxon>Agaricomycetes</taxon>
        <taxon>Agaricomycetidae</taxon>
        <taxon>Agaricales</taxon>
        <taxon>Marasmiineae</taxon>
        <taxon>Marasmiaceae</taxon>
        <taxon>Marasmius</taxon>
    </lineage>
</organism>
<proteinExistence type="predicted"/>
<protein>
    <submittedName>
        <fullName evidence="2">Uncharacterized protein</fullName>
    </submittedName>
</protein>
<dbReference type="EMBL" id="JBAHYK010005274">
    <property type="protein sequence ID" value="KAL0562547.1"/>
    <property type="molecule type" value="Genomic_DNA"/>
</dbReference>
<dbReference type="Proteomes" id="UP001465976">
    <property type="component" value="Unassembled WGS sequence"/>
</dbReference>
<reference evidence="2 3" key="1">
    <citation type="submission" date="2024-02" db="EMBL/GenBank/DDBJ databases">
        <title>A draft genome for the cacao thread blight pathogen Marasmius crinis-equi.</title>
        <authorList>
            <person name="Cohen S.P."/>
            <person name="Baruah I.K."/>
            <person name="Amoako-Attah I."/>
            <person name="Bukari Y."/>
            <person name="Meinhardt L.W."/>
            <person name="Bailey B.A."/>
        </authorList>
    </citation>
    <scope>NUCLEOTIDE SEQUENCE [LARGE SCALE GENOMIC DNA]</scope>
    <source>
        <strain evidence="2 3">GH-76</strain>
    </source>
</reference>
<evidence type="ECO:0000313" key="3">
    <source>
        <dbReference type="Proteomes" id="UP001465976"/>
    </source>
</evidence>
<feature type="region of interest" description="Disordered" evidence="1">
    <location>
        <begin position="24"/>
        <end position="129"/>
    </location>
</feature>
<feature type="compositionally biased region" description="Pro residues" evidence="1">
    <location>
        <begin position="36"/>
        <end position="49"/>
    </location>
</feature>
<feature type="non-terminal residue" evidence="2">
    <location>
        <position position="129"/>
    </location>
</feature>
<accession>A0ABR3EI51</accession>
<feature type="compositionally biased region" description="Low complexity" evidence="1">
    <location>
        <begin position="50"/>
        <end position="69"/>
    </location>
</feature>
<evidence type="ECO:0000313" key="2">
    <source>
        <dbReference type="EMBL" id="KAL0562547.1"/>
    </source>
</evidence>
<feature type="compositionally biased region" description="Polar residues" evidence="1">
    <location>
        <begin position="89"/>
        <end position="104"/>
    </location>
</feature>
<evidence type="ECO:0000256" key="1">
    <source>
        <dbReference type="SAM" id="MobiDB-lite"/>
    </source>
</evidence>
<gene>
    <name evidence="2" type="ORF">V5O48_019540</name>
</gene>
<feature type="non-terminal residue" evidence="2">
    <location>
        <position position="1"/>
    </location>
</feature>